<feature type="transmembrane region" description="Helical" evidence="1">
    <location>
        <begin position="80"/>
        <end position="100"/>
    </location>
</feature>
<proteinExistence type="predicted"/>
<keyword evidence="1" id="KW-0472">Membrane</keyword>
<sequence length="292" mass="34344">MSDSNNLSSELNNNSDDFSFSDPLLKSNLISGERVFSEFFIPHRTISLFGLVVLLLSFLLPLIVILVVQFGTDFSKVVKYTIDIIMGLWLFFTFLFFFFIGSSNQFLVITNFRLIYVREYFPFFLKRFRILKEFSTDINSVTLVERKKFSRPDPFMFFTGLLMFFVSLFLFISIKIVEQFNISSFPQYRKTILISSSILLILSFMLIIYALFFFSKNIYKLAFSIGQTYPLLPVIGRFFSRSLKAGYWVIYGWEKDSKKMYEEAPQLFFSLQLDESLLFTKKILEKKKEGEN</sequence>
<feature type="transmembrane region" description="Helical" evidence="1">
    <location>
        <begin position="192"/>
        <end position="214"/>
    </location>
</feature>
<dbReference type="AlphaFoldDB" id="A0A9Y1BSR9"/>
<feature type="transmembrane region" description="Helical" evidence="1">
    <location>
        <begin position="155"/>
        <end position="172"/>
    </location>
</feature>
<gene>
    <name evidence="2" type="ORF">K9W46_04380</name>
</gene>
<reference evidence="2" key="1">
    <citation type="journal article" date="2022" name="Nat. Microbiol.">
        <title>Unique mobile elements and scalable gene flow at the prokaryote-eukaryote boundary revealed by circularized Asgard archaea genomes.</title>
        <authorList>
            <person name="Wu F."/>
            <person name="Speth D.R."/>
            <person name="Philosof A."/>
            <person name="Cremiere A."/>
            <person name="Narayanan A."/>
            <person name="Barco R.A."/>
            <person name="Connon S.A."/>
            <person name="Amend J.P."/>
            <person name="Antoshechkin I.A."/>
            <person name="Orphan V.J."/>
        </authorList>
    </citation>
    <scope>NUCLEOTIDE SEQUENCE</scope>
    <source>
        <strain evidence="2">PR6</strain>
    </source>
</reference>
<accession>A0A9Y1BSR9</accession>
<organism evidence="2">
    <name type="scientific">Candidatus Heimdallarchaeum endolithica</name>
    <dbReference type="NCBI Taxonomy" id="2876572"/>
    <lineage>
        <taxon>Archaea</taxon>
        <taxon>Promethearchaeati</taxon>
        <taxon>Candidatus Heimdallarchaeota</taxon>
        <taxon>Candidatus Heimdallarchaeia (ex Rinke et al. 2021) (nom. nud.)</taxon>
        <taxon>Candidatus Heimdallarchaeales</taxon>
        <taxon>Candidatus Heimdallarchaeaceae</taxon>
        <taxon>Candidatus Heimdallarchaeum</taxon>
    </lineage>
</organism>
<dbReference type="EMBL" id="CP084167">
    <property type="protein sequence ID" value="UJG44422.1"/>
    <property type="molecule type" value="Genomic_DNA"/>
</dbReference>
<name>A0A9Y1BSR9_9ARCH</name>
<keyword evidence="1" id="KW-0812">Transmembrane</keyword>
<protein>
    <submittedName>
        <fullName evidence="2">Uncharacterized protein</fullName>
    </submittedName>
</protein>
<evidence type="ECO:0000256" key="1">
    <source>
        <dbReference type="SAM" id="Phobius"/>
    </source>
</evidence>
<dbReference type="Proteomes" id="UP001200513">
    <property type="component" value="Chromosome"/>
</dbReference>
<evidence type="ECO:0000313" key="2">
    <source>
        <dbReference type="EMBL" id="UJG44422.1"/>
    </source>
</evidence>
<feature type="transmembrane region" description="Helical" evidence="1">
    <location>
        <begin position="46"/>
        <end position="68"/>
    </location>
</feature>
<keyword evidence="1" id="KW-1133">Transmembrane helix</keyword>